<evidence type="ECO:0000313" key="4">
    <source>
        <dbReference type="Proteomes" id="UP000237105"/>
    </source>
</evidence>
<dbReference type="EMBL" id="JXTB01000029">
    <property type="protein sequence ID" value="PON74230.1"/>
    <property type="molecule type" value="Genomic_DNA"/>
</dbReference>
<keyword evidence="1" id="KW-0812">Transmembrane</keyword>
<feature type="transmembrane region" description="Helical" evidence="1">
    <location>
        <begin position="12"/>
        <end position="31"/>
    </location>
</feature>
<sequence>IPEKIKKLWDIWDLRGCIMLSLFLQAFLVFFGSMRQRNKNTLLLTLIWAAYLLADWVAAIAIGLITQNQGEEEAYEHPNSRGMFDQDLFSFWASFLLLHLGGPDAITSFALEDNEFWLRHLFGLLLQGLAAAYSFYLTLPKNKLWPPTLIVFLVGIIKYSERTRAFYLASLDHFGQTALPNPHPGPDYEEASTIYSSRLLQFSTEEEMTAMMPSRTGSTSYDPDFDFDNLTLQASDQIKLLRVAFKLFEKFKGLIVGFYLTTKDRESTRSLFLKVDHECAFRLIEYELSFMFEVLHTKVIVVRQKVGYILRRFSFSSLLGSCLYFFFVDKHGFGRFENALTYALLIGAIVLDTISAVRVIVSDWTFVDPKNKWTKYVPAIILERNRWSRFVYQYNMIDYCLNEHPWVDKLARYIHASDLLVKMKIMLFSTSSEVDGDLQKFIFDDLRKKSEDATTLREAMEACQQRGDAALARYVTTAFASYIKLKWSISEFQYSESVLLWHIATEICCLDQEPSNDGRKDAKRKCKIVSDYMFYLLIMQPAMLSPVLGNWYLVFQDTCAEAKRFFNKYSISDHSEAIKKMNTVKTKFRPAAVKGIKSKSLFFDACILAQQLKRLEIDKWEVMGLVWVEFMSYAAINCRPIIHAQQPSKGGELLTFTWLLMNNLGLGMQFSEQQAGAKMVAVK</sequence>
<feature type="transmembrane region" description="Helical" evidence="1">
    <location>
        <begin position="532"/>
        <end position="554"/>
    </location>
</feature>
<dbReference type="Pfam" id="PF13968">
    <property type="entry name" value="DUF4220"/>
    <property type="match status" value="1"/>
</dbReference>
<name>A0A2P5DLR8_PARAD</name>
<feature type="transmembrane region" description="Helical" evidence="1">
    <location>
        <begin position="308"/>
        <end position="327"/>
    </location>
</feature>
<feature type="domain" description="DUF4220" evidence="2">
    <location>
        <begin position="48"/>
        <end position="399"/>
    </location>
</feature>
<keyword evidence="4" id="KW-1185">Reference proteome</keyword>
<dbReference type="InterPro" id="IPR007658">
    <property type="entry name" value="DUF594"/>
</dbReference>
<feature type="transmembrane region" description="Helical" evidence="1">
    <location>
        <begin position="89"/>
        <end position="111"/>
    </location>
</feature>
<evidence type="ECO:0000259" key="2">
    <source>
        <dbReference type="Pfam" id="PF13968"/>
    </source>
</evidence>
<feature type="transmembrane region" description="Helical" evidence="1">
    <location>
        <begin position="339"/>
        <end position="361"/>
    </location>
</feature>
<proteinExistence type="predicted"/>
<accession>A0A2P5DLR8</accession>
<dbReference type="AlphaFoldDB" id="A0A2P5DLR8"/>
<dbReference type="PANTHER" id="PTHR31325">
    <property type="entry name" value="OS01G0798800 PROTEIN-RELATED"/>
    <property type="match status" value="1"/>
</dbReference>
<feature type="transmembrane region" description="Helical" evidence="1">
    <location>
        <begin position="43"/>
        <end position="65"/>
    </location>
</feature>
<feature type="transmembrane region" description="Helical" evidence="1">
    <location>
        <begin position="118"/>
        <end position="138"/>
    </location>
</feature>
<dbReference type="Proteomes" id="UP000237105">
    <property type="component" value="Unassembled WGS sequence"/>
</dbReference>
<dbReference type="InterPro" id="IPR025315">
    <property type="entry name" value="DUF4220"/>
</dbReference>
<reference evidence="4" key="1">
    <citation type="submission" date="2016-06" db="EMBL/GenBank/DDBJ databases">
        <title>Parallel loss of symbiosis genes in relatives of nitrogen-fixing non-legume Parasponia.</title>
        <authorList>
            <person name="Van Velzen R."/>
            <person name="Holmer R."/>
            <person name="Bu F."/>
            <person name="Rutten L."/>
            <person name="Van Zeijl A."/>
            <person name="Liu W."/>
            <person name="Santuari L."/>
            <person name="Cao Q."/>
            <person name="Sharma T."/>
            <person name="Shen D."/>
            <person name="Roswanjaya Y."/>
            <person name="Wardhani T."/>
            <person name="Kalhor M.S."/>
            <person name="Jansen J."/>
            <person name="Van den Hoogen J."/>
            <person name="Gungor B."/>
            <person name="Hartog M."/>
            <person name="Hontelez J."/>
            <person name="Verver J."/>
            <person name="Yang W.-C."/>
            <person name="Schijlen E."/>
            <person name="Repin R."/>
            <person name="Schilthuizen M."/>
            <person name="Schranz E."/>
            <person name="Heidstra R."/>
            <person name="Miyata K."/>
            <person name="Fedorova E."/>
            <person name="Kohlen W."/>
            <person name="Bisseling T."/>
            <person name="Smit S."/>
            <person name="Geurts R."/>
        </authorList>
    </citation>
    <scope>NUCLEOTIDE SEQUENCE [LARGE SCALE GENOMIC DNA]</scope>
    <source>
        <strain evidence="4">cv. WU1-14</strain>
    </source>
</reference>
<organism evidence="3 4">
    <name type="scientific">Parasponia andersonii</name>
    <name type="common">Sponia andersonii</name>
    <dbReference type="NCBI Taxonomy" id="3476"/>
    <lineage>
        <taxon>Eukaryota</taxon>
        <taxon>Viridiplantae</taxon>
        <taxon>Streptophyta</taxon>
        <taxon>Embryophyta</taxon>
        <taxon>Tracheophyta</taxon>
        <taxon>Spermatophyta</taxon>
        <taxon>Magnoliopsida</taxon>
        <taxon>eudicotyledons</taxon>
        <taxon>Gunneridae</taxon>
        <taxon>Pentapetalae</taxon>
        <taxon>rosids</taxon>
        <taxon>fabids</taxon>
        <taxon>Rosales</taxon>
        <taxon>Cannabaceae</taxon>
        <taxon>Parasponia</taxon>
    </lineage>
</organism>
<comment type="caution">
    <text evidence="3">The sequence shown here is derived from an EMBL/GenBank/DDBJ whole genome shotgun (WGS) entry which is preliminary data.</text>
</comment>
<dbReference type="STRING" id="3476.A0A2P5DLR8"/>
<evidence type="ECO:0000313" key="3">
    <source>
        <dbReference type="EMBL" id="PON74230.1"/>
    </source>
</evidence>
<gene>
    <name evidence="3" type="ORF">PanWU01x14_050620</name>
</gene>
<dbReference type="Pfam" id="PF04578">
    <property type="entry name" value="DUF594"/>
    <property type="match status" value="1"/>
</dbReference>
<evidence type="ECO:0000256" key="1">
    <source>
        <dbReference type="SAM" id="Phobius"/>
    </source>
</evidence>
<keyword evidence="1" id="KW-0472">Membrane</keyword>
<feature type="non-terminal residue" evidence="3">
    <location>
        <position position="1"/>
    </location>
</feature>
<keyword evidence="1" id="KW-1133">Transmembrane helix</keyword>
<protein>
    <recommendedName>
        <fullName evidence="2">DUF4220 domain-containing protein</fullName>
    </recommendedName>
</protein>
<dbReference type="OrthoDB" id="1689146at2759"/>
<feature type="transmembrane region" description="Helical" evidence="1">
    <location>
        <begin position="144"/>
        <end position="160"/>
    </location>
</feature>